<evidence type="ECO:0000256" key="2">
    <source>
        <dbReference type="ARBA" id="ARBA00022490"/>
    </source>
</evidence>
<feature type="compositionally biased region" description="Basic and acidic residues" evidence="8">
    <location>
        <begin position="1544"/>
        <end position="1558"/>
    </location>
</feature>
<sequence>MPSVSFFPPDNMTHHDNSDDSVTRIIEDYGRRRLTDVLEEDTEEDVFGRYSSTTNDENINRKRYSSIGSTASSIDALWELHPHRLKEAGLSRHSDSSAILTEDTDSFIIGERVWVSGNKPGHIAFIGETQFAPGDWAGIALDEPIGKNDGSVGGIRYFQCEPKKGVFSRLTRLTRVPMEGMGSGDTYASTPSPVGNGVRRSPISPTGSTKSLRSPLSMAGSTISLASTASHVIDYRLGDRVIIKSSQGSKVGTVRFMGTTEFAPGEWVGVELDEPRGKNDGSVNGKRYFECMPNFGLFAPVSKVSKSPSKVKPNSCQVHPGSQPKLPPSGLRKANSKESLSSNISMTSAASNVRRKSALKLASAPVSSRIALQDVLTEKQQHIEQLLKERDLDRAEISRAVSHADDAVQKLSAIRHEYEKYRSECEIKLKEHMILLNKLKEDREELLSQIEEEKKKNEDLQFRLEEATITKDDVETSNENHVSKIKELEEQLAKERDKLEQYEAETNKLFEAEENLIKAKEEIDSLKKQVQDARNKEVVLEGSNATTAVLISSLQKESDQYKADLDEKNEMISVLKQELSQITSQLNKQSEENEKVKAESEALLASKNKELTNIKVEMEQLNSIIQEKIQALTNVSSEKLQSEANLEKEIDRLKMELSSKILDLENIGDSMKTKESAVLSIQTELESVKQQLEKTTKEKDEIIKDLSSKTSEQDKKIEEISKLNTIKLEEINKLNNDINVLKDTSNINITELNEKFNKTQAEKDSHLNQLTLELEKKTQEYAESLSVHSKLQSEHDTILEELKNLKAGHEERKKEYENILNTRNSEIQQMSDNLKEKDNLIKSLQTELQTMKIDFDSVSNNLLQYQNNLSDVEASLKKERDEIKNQLKTKIVELEEAKTEFSKTDSMKDEHLQKLQTELDEKLKEVIGLQKDFDVINKNYEDANKTSAELHAKELSARDEKIEKLSQSIQMKIEEVNELSTNINRLENDNSSRQSEIENLRKELELNNENLESEKTNLLKLNEEMQLILKKKEDLEGENRKLLQLQEDFQSAKKTNDEQLLAKTNELDVVNKTVAEKTAEIDALKEELTSIKDILEQTSNDLKNYQGNMNAVETSLKNERDEIRIKCEELEQVKRNLTDQLTQTQLNLTETSTSIQNKTKELEELRELIKLTKEESERNLIDVNEQHKKEFAEMEIRISDLLTEIENKDKEISALSSTVGDVKTTEIEKDKEIARLTTELETLHNQNKSETENVSKLQEEIKTLTASNNEMQTQITCSQKDIADILEEKGKLIERITALSLSSEELNNKFNKLDKEEEEKDIALKTRNAEHQTESEELRNTIGILELTNSSMKAATDEKISELESKLKKTVDKETKLRKQVEVASKDSTIVKELQSNLDSTILKLTEKEVELDLQKKEVFKLREELKKVHSQNTHGSLESIGNDVAAINTANDYKQLLEEKLMAENQVAFLNSIIVDMQKKNEVQQARIEILEMGYSSSAADELTKMGFKTDFRKPAPRMYCDICEEFDLHETEDCPTQADDEISNHQRGGESKEKPPPRPYCDVCEVFGHTTEDCKEDQEF</sequence>
<feature type="coiled-coil region" evidence="7">
    <location>
        <begin position="799"/>
        <end position="932"/>
    </location>
</feature>
<dbReference type="PANTHER" id="PTHR18916">
    <property type="entry name" value="DYNACTIN 1-RELATED MICROTUBULE-BINDING"/>
    <property type="match status" value="1"/>
</dbReference>
<dbReference type="EMBL" id="OU896721">
    <property type="protein sequence ID" value="CAG9817430.1"/>
    <property type="molecule type" value="Genomic_DNA"/>
</dbReference>
<keyword evidence="4" id="KW-0677">Repeat</keyword>
<dbReference type="PROSITE" id="PS00845">
    <property type="entry name" value="CAP_GLY_1"/>
    <property type="match status" value="2"/>
</dbReference>
<dbReference type="GO" id="GO:0051010">
    <property type="term" value="F:microtubule plus-end binding"/>
    <property type="evidence" value="ECO:0007669"/>
    <property type="project" value="TreeGrafter"/>
</dbReference>
<feature type="compositionally biased region" description="Basic and acidic residues" evidence="8">
    <location>
        <begin position="12"/>
        <end position="21"/>
    </location>
</feature>
<evidence type="ECO:0000256" key="6">
    <source>
        <dbReference type="ARBA" id="ARBA00023212"/>
    </source>
</evidence>
<keyword evidence="11" id="KW-1185">Reference proteome</keyword>
<feature type="coiled-coil region" evidence="7">
    <location>
        <begin position="1353"/>
        <end position="1425"/>
    </location>
</feature>
<dbReference type="InterPro" id="IPR036859">
    <property type="entry name" value="CAP-Gly_dom_sf"/>
</dbReference>
<feature type="coiled-coil region" evidence="7">
    <location>
        <begin position="404"/>
        <end position="709"/>
    </location>
</feature>
<feature type="region of interest" description="Disordered" evidence="8">
    <location>
        <begin position="181"/>
        <end position="215"/>
    </location>
</feature>
<keyword evidence="6" id="KW-0206">Cytoskeleton</keyword>
<dbReference type="InterPro" id="IPR032108">
    <property type="entry name" value="CLIP1_ZNF"/>
</dbReference>
<dbReference type="SUPFAM" id="SSF74924">
    <property type="entry name" value="Cap-Gly domain"/>
    <property type="match status" value="2"/>
</dbReference>
<keyword evidence="2" id="KW-0963">Cytoplasm</keyword>
<keyword evidence="3" id="KW-0493">Microtubule</keyword>
<dbReference type="Gene3D" id="2.30.30.190">
    <property type="entry name" value="CAP Gly-rich-like domain"/>
    <property type="match status" value="2"/>
</dbReference>
<keyword evidence="5 7" id="KW-0175">Coiled coil</keyword>
<dbReference type="SMART" id="SM01052">
    <property type="entry name" value="CAP_GLY"/>
    <property type="match status" value="2"/>
</dbReference>
<evidence type="ECO:0000313" key="10">
    <source>
        <dbReference type="EMBL" id="CAG9817430.1"/>
    </source>
</evidence>
<protein>
    <recommendedName>
        <fullName evidence="9">CAP-Gly domain-containing protein</fullName>
    </recommendedName>
</protein>
<evidence type="ECO:0000256" key="3">
    <source>
        <dbReference type="ARBA" id="ARBA00022701"/>
    </source>
</evidence>
<dbReference type="OrthoDB" id="5412539at2759"/>
<feature type="domain" description="CAP-Gly" evidence="9">
    <location>
        <begin position="127"/>
        <end position="169"/>
    </location>
</feature>
<organism evidence="10 11">
    <name type="scientific">Phaedon cochleariae</name>
    <name type="common">Mustard beetle</name>
    <dbReference type="NCBI Taxonomy" id="80249"/>
    <lineage>
        <taxon>Eukaryota</taxon>
        <taxon>Metazoa</taxon>
        <taxon>Ecdysozoa</taxon>
        <taxon>Arthropoda</taxon>
        <taxon>Hexapoda</taxon>
        <taxon>Insecta</taxon>
        <taxon>Pterygota</taxon>
        <taxon>Neoptera</taxon>
        <taxon>Endopterygota</taxon>
        <taxon>Coleoptera</taxon>
        <taxon>Polyphaga</taxon>
        <taxon>Cucujiformia</taxon>
        <taxon>Chrysomeloidea</taxon>
        <taxon>Chrysomelidae</taxon>
        <taxon>Chrysomelinae</taxon>
        <taxon>Chrysomelini</taxon>
        <taxon>Phaedon</taxon>
    </lineage>
</organism>
<dbReference type="Pfam" id="PF16641">
    <property type="entry name" value="CLIP1_ZNF"/>
    <property type="match status" value="2"/>
</dbReference>
<feature type="region of interest" description="Disordered" evidence="8">
    <location>
        <begin position="306"/>
        <end position="345"/>
    </location>
</feature>
<dbReference type="PROSITE" id="PS50245">
    <property type="entry name" value="CAP_GLY_2"/>
    <property type="match status" value="2"/>
</dbReference>
<dbReference type="InterPro" id="IPR000938">
    <property type="entry name" value="CAP-Gly_domain"/>
</dbReference>
<reference evidence="10" key="2">
    <citation type="submission" date="2022-10" db="EMBL/GenBank/DDBJ databases">
        <authorList>
            <consortium name="ENA_rothamsted_submissions"/>
            <consortium name="culmorum"/>
            <person name="King R."/>
        </authorList>
    </citation>
    <scope>NUCLEOTIDE SEQUENCE</scope>
</reference>
<reference evidence="10" key="1">
    <citation type="submission" date="2022-01" db="EMBL/GenBank/DDBJ databases">
        <authorList>
            <person name="King R."/>
        </authorList>
    </citation>
    <scope>NUCLEOTIDE SEQUENCE</scope>
</reference>
<evidence type="ECO:0000256" key="8">
    <source>
        <dbReference type="SAM" id="MobiDB-lite"/>
    </source>
</evidence>
<evidence type="ECO:0000256" key="7">
    <source>
        <dbReference type="SAM" id="Coils"/>
    </source>
</evidence>
<feature type="region of interest" description="Disordered" evidence="8">
    <location>
        <begin position="1"/>
        <end position="21"/>
    </location>
</feature>
<dbReference type="Pfam" id="PF01302">
    <property type="entry name" value="CAP_GLY"/>
    <property type="match status" value="2"/>
</dbReference>
<feature type="compositionally biased region" description="Polar residues" evidence="8">
    <location>
        <begin position="203"/>
        <end position="215"/>
    </location>
</feature>
<comment type="subcellular location">
    <subcellularLocation>
        <location evidence="1">Cytoplasm</location>
        <location evidence="1">Cytoskeleton</location>
    </subcellularLocation>
</comment>
<evidence type="ECO:0000256" key="1">
    <source>
        <dbReference type="ARBA" id="ARBA00004245"/>
    </source>
</evidence>
<dbReference type="GO" id="GO:0031122">
    <property type="term" value="P:cytoplasmic microtubule organization"/>
    <property type="evidence" value="ECO:0007669"/>
    <property type="project" value="TreeGrafter"/>
</dbReference>
<evidence type="ECO:0000256" key="5">
    <source>
        <dbReference type="ARBA" id="ARBA00023054"/>
    </source>
</evidence>
<dbReference type="PANTHER" id="PTHR18916:SF82">
    <property type="entry name" value="CAP-GLY DOMAIN-CONTAINING PROTEIN"/>
    <property type="match status" value="1"/>
</dbReference>
<dbReference type="GO" id="GO:0005634">
    <property type="term" value="C:nucleus"/>
    <property type="evidence" value="ECO:0007669"/>
    <property type="project" value="TreeGrafter"/>
</dbReference>
<feature type="region of interest" description="Disordered" evidence="8">
    <location>
        <begin position="1536"/>
        <end position="1561"/>
    </location>
</feature>
<gene>
    <name evidence="10" type="ORF">PHAECO_LOCUS4721</name>
</gene>
<evidence type="ECO:0000313" key="11">
    <source>
        <dbReference type="Proteomes" id="UP001153737"/>
    </source>
</evidence>
<feature type="coiled-coil region" evidence="7">
    <location>
        <begin position="962"/>
        <end position="1274"/>
    </location>
</feature>
<dbReference type="GO" id="GO:0035371">
    <property type="term" value="C:microtubule plus-end"/>
    <property type="evidence" value="ECO:0007669"/>
    <property type="project" value="TreeGrafter"/>
</dbReference>
<dbReference type="Proteomes" id="UP001153737">
    <property type="component" value="Chromosome 15"/>
</dbReference>
<dbReference type="GO" id="GO:0005938">
    <property type="term" value="C:cell cortex"/>
    <property type="evidence" value="ECO:0007669"/>
    <property type="project" value="TreeGrafter"/>
</dbReference>
<accession>A0A9N9X1X5</accession>
<feature type="domain" description="CAP-Gly" evidence="9">
    <location>
        <begin position="258"/>
        <end position="300"/>
    </location>
</feature>
<proteinExistence type="predicted"/>
<evidence type="ECO:0000256" key="4">
    <source>
        <dbReference type="ARBA" id="ARBA00022737"/>
    </source>
</evidence>
<name>A0A9N9X1X5_PHACE</name>
<evidence type="ECO:0000259" key="9">
    <source>
        <dbReference type="PROSITE" id="PS50245"/>
    </source>
</evidence>